<dbReference type="RefSeq" id="XP_052942663.1">
    <property type="nucleotide sequence ID" value="XM_053091479.1"/>
</dbReference>
<dbReference type="InterPro" id="IPR036997">
    <property type="entry name" value="PA28_C_sf"/>
</dbReference>
<dbReference type="GO" id="GO:0008537">
    <property type="term" value="C:proteasome activator complex"/>
    <property type="evidence" value="ECO:0007669"/>
    <property type="project" value="InterPro"/>
</dbReference>
<comment type="caution">
    <text evidence="2">The sequence shown here is derived from an EMBL/GenBank/DDBJ whole genome shotgun (WGS) entry which is preliminary data.</text>
</comment>
<feature type="domain" description="Proteasome activator PA28 C-terminal" evidence="1">
    <location>
        <begin position="3"/>
        <end position="124"/>
    </location>
</feature>
<dbReference type="Proteomes" id="UP001164286">
    <property type="component" value="Unassembled WGS sequence"/>
</dbReference>
<dbReference type="SUPFAM" id="SSF47216">
    <property type="entry name" value="Proteasome activator"/>
    <property type="match status" value="1"/>
</dbReference>
<organism evidence="2 3">
    <name type="scientific">Dioszegia hungarica</name>
    <dbReference type="NCBI Taxonomy" id="4972"/>
    <lineage>
        <taxon>Eukaryota</taxon>
        <taxon>Fungi</taxon>
        <taxon>Dikarya</taxon>
        <taxon>Basidiomycota</taxon>
        <taxon>Agaricomycotina</taxon>
        <taxon>Tremellomycetes</taxon>
        <taxon>Tremellales</taxon>
        <taxon>Bulleribasidiaceae</taxon>
        <taxon>Dioszegia</taxon>
    </lineage>
</organism>
<name>A0AA38H381_9TREE</name>
<proteinExistence type="predicted"/>
<protein>
    <recommendedName>
        <fullName evidence="1">Proteasome activator PA28 C-terminal domain-containing protein</fullName>
    </recommendedName>
</protein>
<dbReference type="EMBL" id="JAKWFO010000014">
    <property type="protein sequence ID" value="KAI9632886.1"/>
    <property type="molecule type" value="Genomic_DNA"/>
</dbReference>
<dbReference type="Gene3D" id="1.20.120.180">
    <property type="entry name" value="Proteasome activator pa28, C-terminal domain"/>
    <property type="match status" value="1"/>
</dbReference>
<evidence type="ECO:0000313" key="2">
    <source>
        <dbReference type="EMBL" id="KAI9632886.1"/>
    </source>
</evidence>
<sequence>MTRELEDMYMLMTDLRIWLELEIPACDDGDGFVQEEVIDELDAALEEILELLKCTKDHHEDRISLMWDWVQYPNVLDYPFAIALSDRFDHVISRSALQSMLRLSGGMMMRLERNWGKVIDPQGVSTGLAGGVY</sequence>
<dbReference type="GeneID" id="77730684"/>
<dbReference type="InterPro" id="IPR036252">
    <property type="entry name" value="Proteasome_activ_sf"/>
</dbReference>
<dbReference type="AlphaFoldDB" id="A0AA38H381"/>
<evidence type="ECO:0000259" key="1">
    <source>
        <dbReference type="Pfam" id="PF02252"/>
    </source>
</evidence>
<reference evidence="2" key="1">
    <citation type="journal article" date="2022" name="G3 (Bethesda)">
        <title>High quality genome of the basidiomycete yeast Dioszegia hungarica PDD-24b-2 isolated from cloud water.</title>
        <authorList>
            <person name="Jarrige D."/>
            <person name="Haridas S."/>
            <person name="Bleykasten-Grosshans C."/>
            <person name="Joly M."/>
            <person name="Nadalig T."/>
            <person name="Sancelme M."/>
            <person name="Vuilleumier S."/>
            <person name="Grigoriev I.V."/>
            <person name="Amato P."/>
            <person name="Bringel F."/>
        </authorList>
    </citation>
    <scope>NUCLEOTIDE SEQUENCE</scope>
    <source>
        <strain evidence="2">PDD-24b-2</strain>
    </source>
</reference>
<evidence type="ECO:0000313" key="3">
    <source>
        <dbReference type="Proteomes" id="UP001164286"/>
    </source>
</evidence>
<dbReference type="Pfam" id="PF02252">
    <property type="entry name" value="PA28_C"/>
    <property type="match status" value="1"/>
</dbReference>
<gene>
    <name evidence="2" type="ORF">MKK02DRAFT_41200</name>
</gene>
<accession>A0AA38H381</accession>
<keyword evidence="3" id="KW-1185">Reference proteome</keyword>
<dbReference type="InterPro" id="IPR003186">
    <property type="entry name" value="PA28_C"/>
</dbReference>